<accession>A0A226HQM4</accession>
<reference evidence="1 2" key="1">
    <citation type="submission" date="2016-11" db="EMBL/GenBank/DDBJ databases">
        <title>Whole genomes of Flavobacteriaceae.</title>
        <authorList>
            <person name="Stine C."/>
            <person name="Li C."/>
            <person name="Tadesse D."/>
        </authorList>
    </citation>
    <scope>NUCLEOTIDE SEQUENCE [LARGE SCALE GENOMIC DNA]</scope>
    <source>
        <strain evidence="1 2">CCUG 59446</strain>
    </source>
</reference>
<name>A0A226HQM4_9FLAO</name>
<evidence type="ECO:0000313" key="1">
    <source>
        <dbReference type="EMBL" id="OXA95941.1"/>
    </source>
</evidence>
<dbReference type="EMBL" id="MUHA01000028">
    <property type="protein sequence ID" value="OXA95941.1"/>
    <property type="molecule type" value="Genomic_DNA"/>
</dbReference>
<comment type="caution">
    <text evidence="1">The sequence shown here is derived from an EMBL/GenBank/DDBJ whole genome shotgun (WGS) entry which is preliminary data.</text>
</comment>
<dbReference type="Proteomes" id="UP000198336">
    <property type="component" value="Unassembled WGS sequence"/>
</dbReference>
<keyword evidence="2" id="KW-1185">Reference proteome</keyword>
<gene>
    <name evidence="1" type="ORF">B0A75_17895</name>
</gene>
<organism evidence="1 2">
    <name type="scientific">Flavobacterium oncorhynchi</name>
    <dbReference type="NCBI Taxonomy" id="728056"/>
    <lineage>
        <taxon>Bacteria</taxon>
        <taxon>Pseudomonadati</taxon>
        <taxon>Bacteroidota</taxon>
        <taxon>Flavobacteriia</taxon>
        <taxon>Flavobacteriales</taxon>
        <taxon>Flavobacteriaceae</taxon>
        <taxon>Flavobacterium</taxon>
    </lineage>
</organism>
<dbReference type="AlphaFoldDB" id="A0A226HQM4"/>
<protein>
    <submittedName>
        <fullName evidence="1">Uncharacterized protein</fullName>
    </submittedName>
</protein>
<proteinExistence type="predicted"/>
<sequence>MKQIKKMSLSNMISKLTRNEMRYVMAGSGDDDVPCPAEGTYTPCDDKTVCKTDAHPNSYCATTSCKTISGTISSFKSCNYYA</sequence>
<evidence type="ECO:0000313" key="2">
    <source>
        <dbReference type="Proteomes" id="UP000198336"/>
    </source>
</evidence>